<dbReference type="GO" id="GO:0000340">
    <property type="term" value="F:RNA 7-methylguanosine cap binding"/>
    <property type="evidence" value="ECO:0007669"/>
    <property type="project" value="TreeGrafter"/>
</dbReference>
<evidence type="ECO:0000256" key="3">
    <source>
        <dbReference type="PIRSR" id="PIRSR028973-2"/>
    </source>
</evidence>
<feature type="binding site" evidence="3">
    <location>
        <position position="148"/>
    </location>
    <ligand>
        <name>substrate</name>
    </ligand>
</feature>
<dbReference type="Gene3D" id="3.30.200.40">
    <property type="entry name" value="Scavenger mRNA decapping enzyme, N-terminal domain"/>
    <property type="match status" value="1"/>
</dbReference>
<feature type="binding site" evidence="3">
    <location>
        <position position="158"/>
    </location>
    <ligand>
        <name>substrate</name>
    </ligand>
</feature>
<dbReference type="Gene3D" id="3.30.428.10">
    <property type="entry name" value="HIT-like"/>
    <property type="match status" value="1"/>
</dbReference>
<dbReference type="EMBL" id="ML121536">
    <property type="protein sequence ID" value="RPB25758.1"/>
    <property type="molecule type" value="Genomic_DNA"/>
</dbReference>
<feature type="binding site" evidence="3">
    <location>
        <position position="178"/>
    </location>
    <ligand>
        <name>substrate</name>
    </ligand>
</feature>
<dbReference type="SUPFAM" id="SSF102860">
    <property type="entry name" value="mRNA decapping enzyme DcpS N-terminal domain"/>
    <property type="match status" value="1"/>
</dbReference>
<dbReference type="FunCoup" id="A0A3N4LVP2">
    <property type="interactions" value="897"/>
</dbReference>
<dbReference type="GO" id="GO:0000290">
    <property type="term" value="P:deadenylation-dependent decapping of nuclear-transcribed mRNA"/>
    <property type="evidence" value="ECO:0007669"/>
    <property type="project" value="InterPro"/>
</dbReference>
<dbReference type="STRING" id="1051890.A0A3N4LVP2"/>
<dbReference type="GO" id="GO:0000932">
    <property type="term" value="C:P-body"/>
    <property type="evidence" value="ECO:0007669"/>
    <property type="project" value="TreeGrafter"/>
</dbReference>
<dbReference type="Pfam" id="PF05652">
    <property type="entry name" value="DcpS"/>
    <property type="match status" value="1"/>
</dbReference>
<name>A0A3N4LVP2_9PEZI</name>
<dbReference type="InParanoid" id="A0A3N4LVP2"/>
<reference evidence="4 5" key="1">
    <citation type="journal article" date="2018" name="Nat. Ecol. Evol.">
        <title>Pezizomycetes genomes reveal the molecular basis of ectomycorrhizal truffle lifestyle.</title>
        <authorList>
            <person name="Murat C."/>
            <person name="Payen T."/>
            <person name="Noel B."/>
            <person name="Kuo A."/>
            <person name="Morin E."/>
            <person name="Chen J."/>
            <person name="Kohler A."/>
            <person name="Krizsan K."/>
            <person name="Balestrini R."/>
            <person name="Da Silva C."/>
            <person name="Montanini B."/>
            <person name="Hainaut M."/>
            <person name="Levati E."/>
            <person name="Barry K.W."/>
            <person name="Belfiori B."/>
            <person name="Cichocki N."/>
            <person name="Clum A."/>
            <person name="Dockter R.B."/>
            <person name="Fauchery L."/>
            <person name="Guy J."/>
            <person name="Iotti M."/>
            <person name="Le Tacon F."/>
            <person name="Lindquist E.A."/>
            <person name="Lipzen A."/>
            <person name="Malagnac F."/>
            <person name="Mello A."/>
            <person name="Molinier V."/>
            <person name="Miyauchi S."/>
            <person name="Poulain J."/>
            <person name="Riccioni C."/>
            <person name="Rubini A."/>
            <person name="Sitrit Y."/>
            <person name="Splivallo R."/>
            <person name="Traeger S."/>
            <person name="Wang M."/>
            <person name="Zifcakova L."/>
            <person name="Wipf D."/>
            <person name="Zambonelli A."/>
            <person name="Paolocci F."/>
            <person name="Nowrousian M."/>
            <person name="Ottonello S."/>
            <person name="Baldrian P."/>
            <person name="Spatafora J.W."/>
            <person name="Henrissat B."/>
            <person name="Nagy L.G."/>
            <person name="Aury J.M."/>
            <person name="Wincker P."/>
            <person name="Grigoriev I.V."/>
            <person name="Bonfante P."/>
            <person name="Martin F.M."/>
        </authorList>
    </citation>
    <scope>NUCLEOTIDE SEQUENCE [LARGE SCALE GENOMIC DNA]</scope>
    <source>
        <strain evidence="4 5">ATCC MYA-4762</strain>
    </source>
</reference>
<proteinExistence type="inferred from homology"/>
<dbReference type="InterPro" id="IPR011145">
    <property type="entry name" value="Scavenger_mRNA_decap_enz_N"/>
</dbReference>
<dbReference type="OrthoDB" id="10264956at2759"/>
<evidence type="ECO:0000256" key="2">
    <source>
        <dbReference type="PIRSR" id="PIRSR028973-1"/>
    </source>
</evidence>
<accession>A0A3N4LVP2</accession>
<keyword evidence="4" id="KW-0378">Hydrolase</keyword>
<organism evidence="4 5">
    <name type="scientific">Terfezia boudieri ATCC MYA-4762</name>
    <dbReference type="NCBI Taxonomy" id="1051890"/>
    <lineage>
        <taxon>Eukaryota</taxon>
        <taxon>Fungi</taxon>
        <taxon>Dikarya</taxon>
        <taxon>Ascomycota</taxon>
        <taxon>Pezizomycotina</taxon>
        <taxon>Pezizomycetes</taxon>
        <taxon>Pezizales</taxon>
        <taxon>Pezizaceae</taxon>
        <taxon>Terfezia</taxon>
    </lineage>
</organism>
<dbReference type="AlphaFoldDB" id="A0A3N4LVP2"/>
<evidence type="ECO:0000313" key="5">
    <source>
        <dbReference type="Proteomes" id="UP000267821"/>
    </source>
</evidence>
<dbReference type="InterPro" id="IPR008594">
    <property type="entry name" value="DcpS/DCS2"/>
</dbReference>
<dbReference type="FunFam" id="3.30.428.10:FF:000016">
    <property type="entry name" value="Scavenger mRNA decapping enzyme"/>
    <property type="match status" value="1"/>
</dbReference>
<dbReference type="Proteomes" id="UP000267821">
    <property type="component" value="Unassembled WGS sequence"/>
</dbReference>
<feature type="binding site" evidence="3">
    <location>
        <begin position="242"/>
        <end position="253"/>
    </location>
    <ligand>
        <name>substrate</name>
    </ligand>
</feature>
<dbReference type="PIRSF" id="PIRSF028973">
    <property type="entry name" value="Scavenger_mRNA_decap_enz"/>
    <property type="match status" value="1"/>
</dbReference>
<feature type="binding site" evidence="3">
    <location>
        <position position="180"/>
    </location>
    <ligand>
        <name>substrate</name>
    </ligand>
</feature>
<dbReference type="GO" id="GO:0005634">
    <property type="term" value="C:nucleus"/>
    <property type="evidence" value="ECO:0007669"/>
    <property type="project" value="TreeGrafter"/>
</dbReference>
<dbReference type="Pfam" id="PF11969">
    <property type="entry name" value="DcpS_C"/>
    <property type="match status" value="1"/>
</dbReference>
<dbReference type="GO" id="GO:0016787">
    <property type="term" value="F:hydrolase activity"/>
    <property type="evidence" value="ECO:0007669"/>
    <property type="project" value="UniProtKB-KW"/>
</dbReference>
<comment type="similarity">
    <text evidence="1">Belongs to the HIT family.</text>
</comment>
<dbReference type="PANTHER" id="PTHR12978">
    <property type="entry name" value="HISTIDINE TRIAD HIT PROTEIN MEMBER"/>
    <property type="match status" value="1"/>
</dbReference>
<evidence type="ECO:0000256" key="1">
    <source>
        <dbReference type="ARBA" id="ARBA00010208"/>
    </source>
</evidence>
<dbReference type="PANTHER" id="PTHR12978:SF0">
    <property type="entry name" value="M7GPPPX DIPHOSPHATASE"/>
    <property type="match status" value="1"/>
</dbReference>
<keyword evidence="5" id="KW-1185">Reference proteome</keyword>
<dbReference type="SUPFAM" id="SSF54197">
    <property type="entry name" value="HIT-like"/>
    <property type="match status" value="1"/>
</dbReference>
<feature type="active site" description="Nucleophile" evidence="2">
    <location>
        <position position="251"/>
    </location>
</feature>
<dbReference type="InterPro" id="IPR036265">
    <property type="entry name" value="HIT-like_sf"/>
</dbReference>
<evidence type="ECO:0000313" key="4">
    <source>
        <dbReference type="EMBL" id="RPB25758.1"/>
    </source>
</evidence>
<gene>
    <name evidence="4" type="ORF">L211DRAFT_835808</name>
</gene>
<protein>
    <submittedName>
        <fullName evidence="4">mRNA decapping hydrolase</fullName>
    </submittedName>
</protein>
<sequence>MTESSSESKQIEAFRSFKLVRLLNEDTGTKFMSLLGKIGSQDAIIVAEKTAFNTSPEILAKFQEPSNLSALTMLGQNDIYHWFLASHSEPDNEKRPEIKFTFIYPATETHIKKYSRQSLRMVTETPQLYRELVKPYMESTRVGGRLNWVYNILAHQSEAEKIVFEDTDEHEGFILLPDLKWDRKTLTSLYMMALVHRKDIMSLRDLTKKDVPWLRRVGHKIASAVCEAYPEFESNQIKLYVHYQPSYYHFHIHAVAISHDGGLGQTAGKAFLLGNVISQLESMPNEESSFADIELTYVLGEDSELWQTVFKNL</sequence>